<evidence type="ECO:0000313" key="5">
    <source>
        <dbReference type="Proteomes" id="UP000799640"/>
    </source>
</evidence>
<dbReference type="AlphaFoldDB" id="A0A6G1HN83"/>
<feature type="compositionally biased region" description="Basic residues" evidence="1">
    <location>
        <begin position="124"/>
        <end position="135"/>
    </location>
</feature>
<organism evidence="4 5">
    <name type="scientific">Trichodelitschia bisporula</name>
    <dbReference type="NCBI Taxonomy" id="703511"/>
    <lineage>
        <taxon>Eukaryota</taxon>
        <taxon>Fungi</taxon>
        <taxon>Dikarya</taxon>
        <taxon>Ascomycota</taxon>
        <taxon>Pezizomycotina</taxon>
        <taxon>Dothideomycetes</taxon>
        <taxon>Dothideomycetes incertae sedis</taxon>
        <taxon>Phaeotrichales</taxon>
        <taxon>Phaeotrichaceae</taxon>
        <taxon>Trichodelitschia</taxon>
    </lineage>
</organism>
<evidence type="ECO:0000256" key="1">
    <source>
        <dbReference type="SAM" id="MobiDB-lite"/>
    </source>
</evidence>
<dbReference type="EMBL" id="ML996703">
    <property type="protein sequence ID" value="KAF2397361.1"/>
    <property type="molecule type" value="Genomic_DNA"/>
</dbReference>
<dbReference type="Proteomes" id="UP000799640">
    <property type="component" value="Unassembled WGS sequence"/>
</dbReference>
<feature type="chain" id="PRO_5026227004" evidence="3">
    <location>
        <begin position="21"/>
        <end position="272"/>
    </location>
</feature>
<feature type="region of interest" description="Disordered" evidence="1">
    <location>
        <begin position="87"/>
        <end position="108"/>
    </location>
</feature>
<gene>
    <name evidence="4" type="ORF">EJ06DRAFT_558934</name>
</gene>
<feature type="signal peptide" evidence="3">
    <location>
        <begin position="1"/>
        <end position="20"/>
    </location>
</feature>
<reference evidence="4" key="1">
    <citation type="journal article" date="2020" name="Stud. Mycol.">
        <title>101 Dothideomycetes genomes: a test case for predicting lifestyles and emergence of pathogens.</title>
        <authorList>
            <person name="Haridas S."/>
            <person name="Albert R."/>
            <person name="Binder M."/>
            <person name="Bloem J."/>
            <person name="Labutti K."/>
            <person name="Salamov A."/>
            <person name="Andreopoulos B."/>
            <person name="Baker S."/>
            <person name="Barry K."/>
            <person name="Bills G."/>
            <person name="Bluhm B."/>
            <person name="Cannon C."/>
            <person name="Castanera R."/>
            <person name="Culley D."/>
            <person name="Daum C."/>
            <person name="Ezra D."/>
            <person name="Gonzalez J."/>
            <person name="Henrissat B."/>
            <person name="Kuo A."/>
            <person name="Liang C."/>
            <person name="Lipzen A."/>
            <person name="Lutzoni F."/>
            <person name="Magnuson J."/>
            <person name="Mondo S."/>
            <person name="Nolan M."/>
            <person name="Ohm R."/>
            <person name="Pangilinan J."/>
            <person name="Park H.-J."/>
            <person name="Ramirez L."/>
            <person name="Alfaro M."/>
            <person name="Sun H."/>
            <person name="Tritt A."/>
            <person name="Yoshinaga Y."/>
            <person name="Zwiers L.-H."/>
            <person name="Turgeon B."/>
            <person name="Goodwin S."/>
            <person name="Spatafora J."/>
            <person name="Crous P."/>
            <person name="Grigoriev I."/>
        </authorList>
    </citation>
    <scope>NUCLEOTIDE SEQUENCE</scope>
    <source>
        <strain evidence="4">CBS 262.69</strain>
    </source>
</reference>
<keyword evidence="2" id="KW-1133">Transmembrane helix</keyword>
<feature type="transmembrane region" description="Helical" evidence="2">
    <location>
        <begin position="196"/>
        <end position="220"/>
    </location>
</feature>
<feature type="compositionally biased region" description="Low complexity" evidence="1">
    <location>
        <begin position="138"/>
        <end position="152"/>
    </location>
</feature>
<protein>
    <submittedName>
        <fullName evidence="4">Uncharacterized protein</fullName>
    </submittedName>
</protein>
<evidence type="ECO:0000256" key="3">
    <source>
        <dbReference type="SAM" id="SignalP"/>
    </source>
</evidence>
<evidence type="ECO:0000313" key="4">
    <source>
        <dbReference type="EMBL" id="KAF2397361.1"/>
    </source>
</evidence>
<dbReference type="OrthoDB" id="3925481at2759"/>
<keyword evidence="2" id="KW-0812">Transmembrane</keyword>
<sequence>MARCVATITLFGFLLQSAIAVPVPGLEECVCQPIDPIPASQISGNHTSAALESCNQVAQRIEHWRALSFHRPELADIFEGNDAGFIAHTKHPRSEKRRKHKKADDSKDFSQKLKDAFFRARHGGAHKRHGCHHSRVSAGLPGAPEAAPLRRPSPQQQRLEAANKSTGVVAAPPLHVPGTPQRYKILCRARYPASEAWVPGQVGLLIVACLVMTAIWLSIFDGFLQIWARLWQIPDPDEGTIVLPGREKRMYAFLQEYDEVEFLVIPAAEEKD</sequence>
<feature type="compositionally biased region" description="Basic residues" evidence="1">
    <location>
        <begin position="88"/>
        <end position="101"/>
    </location>
</feature>
<keyword evidence="5" id="KW-1185">Reference proteome</keyword>
<keyword evidence="3" id="KW-0732">Signal</keyword>
<feature type="region of interest" description="Disordered" evidence="1">
    <location>
        <begin position="124"/>
        <end position="160"/>
    </location>
</feature>
<evidence type="ECO:0000256" key="2">
    <source>
        <dbReference type="SAM" id="Phobius"/>
    </source>
</evidence>
<proteinExistence type="predicted"/>
<name>A0A6G1HN83_9PEZI</name>
<keyword evidence="2" id="KW-0472">Membrane</keyword>
<accession>A0A6G1HN83</accession>